<dbReference type="Proteomes" id="UP000314294">
    <property type="component" value="Unassembled WGS sequence"/>
</dbReference>
<organism evidence="2 3">
    <name type="scientific">Liparis tanakae</name>
    <name type="common">Tanaka's snailfish</name>
    <dbReference type="NCBI Taxonomy" id="230148"/>
    <lineage>
        <taxon>Eukaryota</taxon>
        <taxon>Metazoa</taxon>
        <taxon>Chordata</taxon>
        <taxon>Craniata</taxon>
        <taxon>Vertebrata</taxon>
        <taxon>Euteleostomi</taxon>
        <taxon>Actinopterygii</taxon>
        <taxon>Neopterygii</taxon>
        <taxon>Teleostei</taxon>
        <taxon>Neoteleostei</taxon>
        <taxon>Acanthomorphata</taxon>
        <taxon>Eupercaria</taxon>
        <taxon>Perciformes</taxon>
        <taxon>Cottioidei</taxon>
        <taxon>Cottales</taxon>
        <taxon>Liparidae</taxon>
        <taxon>Liparis</taxon>
    </lineage>
</organism>
<evidence type="ECO:0000256" key="1">
    <source>
        <dbReference type="SAM" id="MobiDB-lite"/>
    </source>
</evidence>
<feature type="compositionally biased region" description="Low complexity" evidence="1">
    <location>
        <begin position="30"/>
        <end position="40"/>
    </location>
</feature>
<name>A0A4Z2HKN3_9TELE</name>
<comment type="caution">
    <text evidence="2">The sequence shown here is derived from an EMBL/GenBank/DDBJ whole genome shotgun (WGS) entry which is preliminary data.</text>
</comment>
<evidence type="ECO:0000313" key="3">
    <source>
        <dbReference type="Proteomes" id="UP000314294"/>
    </source>
</evidence>
<dbReference type="AlphaFoldDB" id="A0A4Z2HKN3"/>
<gene>
    <name evidence="2" type="ORF">EYF80_023865</name>
</gene>
<protein>
    <submittedName>
        <fullName evidence="2">Uncharacterized protein</fullName>
    </submittedName>
</protein>
<feature type="region of interest" description="Disordered" evidence="1">
    <location>
        <begin position="21"/>
        <end position="40"/>
    </location>
</feature>
<reference evidence="2 3" key="1">
    <citation type="submission" date="2019-03" db="EMBL/GenBank/DDBJ databases">
        <title>First draft genome of Liparis tanakae, snailfish: a comprehensive survey of snailfish specific genes.</title>
        <authorList>
            <person name="Kim W."/>
            <person name="Song I."/>
            <person name="Jeong J.-H."/>
            <person name="Kim D."/>
            <person name="Kim S."/>
            <person name="Ryu S."/>
            <person name="Song J.Y."/>
            <person name="Lee S.K."/>
        </authorList>
    </citation>
    <scope>NUCLEOTIDE SEQUENCE [LARGE SCALE GENOMIC DNA]</scope>
    <source>
        <tissue evidence="2">Muscle</tissue>
    </source>
</reference>
<proteinExistence type="predicted"/>
<keyword evidence="3" id="KW-1185">Reference proteome</keyword>
<dbReference type="EMBL" id="SRLO01000228">
    <property type="protein sequence ID" value="TNN65865.1"/>
    <property type="molecule type" value="Genomic_DNA"/>
</dbReference>
<accession>A0A4Z2HKN3</accession>
<sequence length="68" mass="7084">MQFPPAPSLFQYATTARIEDSSPAALSRDSSLGSESPLGGLKTCGDDRMVGPIHTFALGPQFAKSVTA</sequence>
<evidence type="ECO:0000313" key="2">
    <source>
        <dbReference type="EMBL" id="TNN65865.1"/>
    </source>
</evidence>